<dbReference type="PROSITE" id="PS00109">
    <property type="entry name" value="PROTEIN_KINASE_TYR"/>
    <property type="match status" value="1"/>
</dbReference>
<dbReference type="GO" id="GO:0016301">
    <property type="term" value="F:kinase activity"/>
    <property type="evidence" value="ECO:0007669"/>
    <property type="project" value="UniProtKB-KW"/>
</dbReference>
<dbReference type="Pfam" id="PF00069">
    <property type="entry name" value="Pkinase"/>
    <property type="match status" value="1"/>
</dbReference>
<dbReference type="PANTHER" id="PTHR43289">
    <property type="entry name" value="MITOGEN-ACTIVATED PROTEIN KINASE KINASE KINASE 20-RELATED"/>
    <property type="match status" value="1"/>
</dbReference>
<organism evidence="12 13">
    <name type="scientific">Amycolatopsis pigmentata</name>
    <dbReference type="NCBI Taxonomy" id="450801"/>
    <lineage>
        <taxon>Bacteria</taxon>
        <taxon>Bacillati</taxon>
        <taxon>Actinomycetota</taxon>
        <taxon>Actinomycetes</taxon>
        <taxon>Pseudonocardiales</taxon>
        <taxon>Pseudonocardiaceae</taxon>
        <taxon>Amycolatopsis</taxon>
    </lineage>
</organism>
<feature type="domain" description="Protein kinase" evidence="10">
    <location>
        <begin position="12"/>
        <end position="267"/>
    </location>
</feature>
<dbReference type="InterPro" id="IPR012291">
    <property type="entry name" value="CBM2_carb-bd_dom_sf"/>
</dbReference>
<feature type="binding site" evidence="7">
    <location>
        <position position="41"/>
    </location>
    <ligand>
        <name>ATP</name>
        <dbReference type="ChEBI" id="CHEBI:30616"/>
    </ligand>
</feature>
<name>A0ABW5G1G5_9PSEU</name>
<evidence type="ECO:0000256" key="3">
    <source>
        <dbReference type="ARBA" id="ARBA00022679"/>
    </source>
</evidence>
<evidence type="ECO:0000256" key="7">
    <source>
        <dbReference type="PROSITE-ProRule" id="PRU10141"/>
    </source>
</evidence>
<dbReference type="SUPFAM" id="SSF49384">
    <property type="entry name" value="Carbohydrate-binding domain"/>
    <property type="match status" value="1"/>
</dbReference>
<dbReference type="InterPro" id="IPR017441">
    <property type="entry name" value="Protein_kinase_ATP_BS"/>
</dbReference>
<dbReference type="RefSeq" id="WP_378269308.1">
    <property type="nucleotide sequence ID" value="NZ_JBHUKR010000021.1"/>
</dbReference>
<feature type="region of interest" description="Disordered" evidence="8">
    <location>
        <begin position="322"/>
        <end position="363"/>
    </location>
</feature>
<dbReference type="Gene3D" id="1.10.510.10">
    <property type="entry name" value="Transferase(Phosphotransferase) domain 1"/>
    <property type="match status" value="1"/>
</dbReference>
<keyword evidence="6 7" id="KW-0067">ATP-binding</keyword>
<keyword evidence="9" id="KW-0812">Transmembrane</keyword>
<keyword evidence="2" id="KW-0723">Serine/threonine-protein kinase</keyword>
<dbReference type="PANTHER" id="PTHR43289:SF6">
    <property type="entry name" value="SERINE_THREONINE-PROTEIN KINASE NEKL-3"/>
    <property type="match status" value="1"/>
</dbReference>
<dbReference type="Gene3D" id="3.30.200.20">
    <property type="entry name" value="Phosphorylase Kinase, domain 1"/>
    <property type="match status" value="1"/>
</dbReference>
<evidence type="ECO:0000256" key="5">
    <source>
        <dbReference type="ARBA" id="ARBA00022777"/>
    </source>
</evidence>
<dbReference type="InterPro" id="IPR008965">
    <property type="entry name" value="CBM2/CBM3_carb-bd_dom_sf"/>
</dbReference>
<evidence type="ECO:0000256" key="8">
    <source>
        <dbReference type="SAM" id="MobiDB-lite"/>
    </source>
</evidence>
<dbReference type="EC" id="2.7.11.1" evidence="1"/>
<proteinExistence type="predicted"/>
<evidence type="ECO:0000313" key="13">
    <source>
        <dbReference type="Proteomes" id="UP001597417"/>
    </source>
</evidence>
<dbReference type="EMBL" id="JBHUKR010000021">
    <property type="protein sequence ID" value="MFD2420976.1"/>
    <property type="molecule type" value="Genomic_DNA"/>
</dbReference>
<dbReference type="PROSITE" id="PS00107">
    <property type="entry name" value="PROTEIN_KINASE_ATP"/>
    <property type="match status" value="1"/>
</dbReference>
<reference evidence="13" key="1">
    <citation type="journal article" date="2019" name="Int. J. Syst. Evol. Microbiol.">
        <title>The Global Catalogue of Microorganisms (GCM) 10K type strain sequencing project: providing services to taxonomists for standard genome sequencing and annotation.</title>
        <authorList>
            <consortium name="The Broad Institute Genomics Platform"/>
            <consortium name="The Broad Institute Genome Sequencing Center for Infectious Disease"/>
            <person name="Wu L."/>
            <person name="Ma J."/>
        </authorList>
    </citation>
    <scope>NUCLEOTIDE SEQUENCE [LARGE SCALE GENOMIC DNA]</scope>
    <source>
        <strain evidence="13">CGMCC 4.7645</strain>
    </source>
</reference>
<evidence type="ECO:0000256" key="6">
    <source>
        <dbReference type="ARBA" id="ARBA00022840"/>
    </source>
</evidence>
<dbReference type="SUPFAM" id="SSF56112">
    <property type="entry name" value="Protein kinase-like (PK-like)"/>
    <property type="match status" value="1"/>
</dbReference>
<evidence type="ECO:0000256" key="9">
    <source>
        <dbReference type="SAM" id="Phobius"/>
    </source>
</evidence>
<keyword evidence="9" id="KW-1133">Transmembrane helix</keyword>
<sequence>MTDEGELIAGRYRLVSRVGRGSMGVVWRAHDERLDRVVAVKQLLIDAGADEADAEEAVLRAMREARVAARVRHPHAIMVHDIVAHQGKPCLVMEFLEAESLTELLTRHGPLRPDQVARVGAQMASALAMAHQEGIVHRDVTPANVLITSDGTAKLADFGISRAVGEGTVTGSGFIVGTPAYLAPEVANGELADFPSDVFSLGATLYFALEGGPPYGTDENPIALLQRVAREEIVPPLHHGPLADVLMRLLERDPGERPTMLAAHAALSAVAEGRPVPSLAVPRQGTRLVSFRRPRMGRRLAVAAMIGVLALCGTILANAMSGGTQQHPGSAAGAQQAPPPESTAQTSTSATETESTDPDAVQGAGCQAQYRVINSWQGGYQVEVTVRNDAPANLNGWSVSWSLPDGHQINNLWDGTLRQRGSSVTVTNANYNAVVKGHGSTSFGLVATVHGNRPAKQVVLTCQEL</sequence>
<evidence type="ECO:0000313" key="12">
    <source>
        <dbReference type="EMBL" id="MFD2420976.1"/>
    </source>
</evidence>
<dbReference type="InterPro" id="IPR011009">
    <property type="entry name" value="Kinase-like_dom_sf"/>
</dbReference>
<protein>
    <recommendedName>
        <fullName evidence="1">non-specific serine/threonine protein kinase</fullName>
        <ecNumber evidence="1">2.7.11.1</ecNumber>
    </recommendedName>
</protein>
<dbReference type="Proteomes" id="UP001597417">
    <property type="component" value="Unassembled WGS sequence"/>
</dbReference>
<dbReference type="InterPro" id="IPR008266">
    <property type="entry name" value="Tyr_kinase_AS"/>
</dbReference>
<dbReference type="Gene3D" id="2.60.40.290">
    <property type="match status" value="1"/>
</dbReference>
<gene>
    <name evidence="12" type="ORF">ACFSXZ_32065</name>
</gene>
<dbReference type="InterPro" id="IPR001919">
    <property type="entry name" value="CBD2"/>
</dbReference>
<feature type="compositionally biased region" description="Low complexity" evidence="8">
    <location>
        <begin position="325"/>
        <end position="353"/>
    </location>
</feature>
<dbReference type="PROSITE" id="PS50011">
    <property type="entry name" value="PROTEIN_KINASE_DOM"/>
    <property type="match status" value="1"/>
</dbReference>
<keyword evidence="4 7" id="KW-0547">Nucleotide-binding</keyword>
<keyword evidence="5 12" id="KW-0418">Kinase</keyword>
<evidence type="ECO:0000256" key="2">
    <source>
        <dbReference type="ARBA" id="ARBA00022527"/>
    </source>
</evidence>
<keyword evidence="3" id="KW-0808">Transferase</keyword>
<dbReference type="CDD" id="cd14014">
    <property type="entry name" value="STKc_PknB_like"/>
    <property type="match status" value="1"/>
</dbReference>
<evidence type="ECO:0000256" key="1">
    <source>
        <dbReference type="ARBA" id="ARBA00012513"/>
    </source>
</evidence>
<keyword evidence="9" id="KW-0472">Membrane</keyword>
<feature type="transmembrane region" description="Helical" evidence="9">
    <location>
        <begin position="300"/>
        <end position="320"/>
    </location>
</feature>
<dbReference type="InterPro" id="IPR000719">
    <property type="entry name" value="Prot_kinase_dom"/>
</dbReference>
<accession>A0ABW5G1G5</accession>
<keyword evidence="13" id="KW-1185">Reference proteome</keyword>
<dbReference type="SMART" id="SM00637">
    <property type="entry name" value="CBD_II"/>
    <property type="match status" value="1"/>
</dbReference>
<evidence type="ECO:0000259" key="10">
    <source>
        <dbReference type="PROSITE" id="PS50011"/>
    </source>
</evidence>
<comment type="caution">
    <text evidence="12">The sequence shown here is derived from an EMBL/GenBank/DDBJ whole genome shotgun (WGS) entry which is preliminary data.</text>
</comment>
<dbReference type="Pfam" id="PF00553">
    <property type="entry name" value="CBM_2"/>
    <property type="match status" value="1"/>
</dbReference>
<evidence type="ECO:0000259" key="11">
    <source>
        <dbReference type="PROSITE" id="PS51173"/>
    </source>
</evidence>
<feature type="domain" description="CBM2" evidence="11">
    <location>
        <begin position="359"/>
        <end position="465"/>
    </location>
</feature>
<dbReference type="PROSITE" id="PS51173">
    <property type="entry name" value="CBM2"/>
    <property type="match status" value="1"/>
</dbReference>
<evidence type="ECO:0000256" key="4">
    <source>
        <dbReference type="ARBA" id="ARBA00022741"/>
    </source>
</evidence>